<protein>
    <submittedName>
        <fullName evidence="1">Uncharacterized protein</fullName>
    </submittedName>
</protein>
<dbReference type="AlphaFoldDB" id="G0N0C6"/>
<reference evidence="2" key="1">
    <citation type="submission" date="2011-07" db="EMBL/GenBank/DDBJ databases">
        <authorList>
            <consortium name="Caenorhabditis brenneri Sequencing and Analysis Consortium"/>
            <person name="Wilson R.K."/>
        </authorList>
    </citation>
    <scope>NUCLEOTIDE SEQUENCE [LARGE SCALE GENOMIC DNA]</scope>
    <source>
        <strain evidence="2">PB2801</strain>
    </source>
</reference>
<name>G0N0C6_CAEBE</name>
<sequence>MLITMLYNAYQCLYDLFNAYKCLLSVITVLTDYQCIFQCIYNGYNCNYQHQLQLCIFKDNQQPPNPGNIATVTSRLFKNIIIIQICHILLCKP</sequence>
<accession>G0N0C6</accession>
<evidence type="ECO:0000313" key="1">
    <source>
        <dbReference type="EMBL" id="EGT48957.1"/>
    </source>
</evidence>
<dbReference type="Proteomes" id="UP000008068">
    <property type="component" value="Unassembled WGS sequence"/>
</dbReference>
<dbReference type="InParanoid" id="G0N0C6"/>
<dbReference type="EMBL" id="GL379824">
    <property type="protein sequence ID" value="EGT48957.1"/>
    <property type="molecule type" value="Genomic_DNA"/>
</dbReference>
<proteinExistence type="predicted"/>
<keyword evidence="2" id="KW-1185">Reference proteome</keyword>
<evidence type="ECO:0000313" key="2">
    <source>
        <dbReference type="Proteomes" id="UP000008068"/>
    </source>
</evidence>
<gene>
    <name evidence="1" type="ORF">CAEBREN_13439</name>
</gene>
<organism evidence="2">
    <name type="scientific">Caenorhabditis brenneri</name>
    <name type="common">Nematode worm</name>
    <dbReference type="NCBI Taxonomy" id="135651"/>
    <lineage>
        <taxon>Eukaryota</taxon>
        <taxon>Metazoa</taxon>
        <taxon>Ecdysozoa</taxon>
        <taxon>Nematoda</taxon>
        <taxon>Chromadorea</taxon>
        <taxon>Rhabditida</taxon>
        <taxon>Rhabditina</taxon>
        <taxon>Rhabditomorpha</taxon>
        <taxon>Rhabditoidea</taxon>
        <taxon>Rhabditidae</taxon>
        <taxon>Peloderinae</taxon>
        <taxon>Caenorhabditis</taxon>
    </lineage>
</organism>
<dbReference type="HOGENOM" id="CLU_2401601_0_0_1"/>